<feature type="compositionally biased region" description="Polar residues" evidence="1">
    <location>
        <begin position="126"/>
        <end position="140"/>
    </location>
</feature>
<protein>
    <submittedName>
        <fullName evidence="2">Uncharacterized protein</fullName>
    </submittedName>
</protein>
<organism evidence="2 3">
    <name type="scientific">Gopherus agassizii</name>
    <name type="common">Agassiz's desert tortoise</name>
    <dbReference type="NCBI Taxonomy" id="38772"/>
    <lineage>
        <taxon>Eukaryota</taxon>
        <taxon>Metazoa</taxon>
        <taxon>Chordata</taxon>
        <taxon>Craniata</taxon>
        <taxon>Vertebrata</taxon>
        <taxon>Euteleostomi</taxon>
        <taxon>Archelosauria</taxon>
        <taxon>Testudinata</taxon>
        <taxon>Testudines</taxon>
        <taxon>Cryptodira</taxon>
        <taxon>Durocryptodira</taxon>
        <taxon>Testudinoidea</taxon>
        <taxon>Testudinidae</taxon>
        <taxon>Gopherus</taxon>
    </lineage>
</organism>
<accession>A0A452IBB6</accession>
<reference evidence="2" key="2">
    <citation type="submission" date="2025-08" db="UniProtKB">
        <authorList>
            <consortium name="Ensembl"/>
        </authorList>
    </citation>
    <scope>IDENTIFICATION</scope>
</reference>
<evidence type="ECO:0000313" key="3">
    <source>
        <dbReference type="Proteomes" id="UP000291020"/>
    </source>
</evidence>
<dbReference type="STRING" id="38772.ENSGAGP00000024807"/>
<reference evidence="2" key="3">
    <citation type="submission" date="2025-09" db="UniProtKB">
        <authorList>
            <consortium name="Ensembl"/>
        </authorList>
    </citation>
    <scope>IDENTIFICATION</scope>
</reference>
<dbReference type="AlphaFoldDB" id="A0A452IBB6"/>
<dbReference type="Proteomes" id="UP000291020">
    <property type="component" value="Unassembled WGS sequence"/>
</dbReference>
<sequence>MQANRPYRGCFPLPSIPQAVTQHERDAIRNKYSNCLSTCTNMIQQDLTDITLDPQPNYNAGLKGDSIIYHCTNASQGVDVPGHAKREVECSIRSEVLRSTCSLLTDWPAAAPMVGTIMPQYGPNPKSGSSVAQWTLSKAH</sequence>
<proteinExistence type="predicted"/>
<dbReference type="Ensembl" id="ENSGAGT00000028227.1">
    <property type="protein sequence ID" value="ENSGAGP00000024807.1"/>
    <property type="gene ID" value="ENSGAGG00000018108.1"/>
</dbReference>
<keyword evidence="3" id="KW-1185">Reference proteome</keyword>
<feature type="region of interest" description="Disordered" evidence="1">
    <location>
        <begin position="121"/>
        <end position="140"/>
    </location>
</feature>
<evidence type="ECO:0000256" key="1">
    <source>
        <dbReference type="SAM" id="MobiDB-lite"/>
    </source>
</evidence>
<name>A0A452IBB6_9SAUR</name>
<reference evidence="3" key="1">
    <citation type="journal article" date="2017" name="PLoS ONE">
        <title>The Agassiz's desert tortoise genome provides a resource for the conservation of a threatened species.</title>
        <authorList>
            <person name="Tollis M."/>
            <person name="DeNardo D.F."/>
            <person name="Cornelius J.A."/>
            <person name="Dolby G.A."/>
            <person name="Edwards T."/>
            <person name="Henen B.T."/>
            <person name="Karl A.E."/>
            <person name="Murphy R.W."/>
            <person name="Kusumi K."/>
        </authorList>
    </citation>
    <scope>NUCLEOTIDE SEQUENCE [LARGE SCALE GENOMIC DNA]</scope>
</reference>
<evidence type="ECO:0000313" key="2">
    <source>
        <dbReference type="Ensembl" id="ENSGAGP00000024807.1"/>
    </source>
</evidence>